<dbReference type="Gene3D" id="3.30.460.10">
    <property type="entry name" value="Beta Polymerase, domain 2"/>
    <property type="match status" value="1"/>
</dbReference>
<dbReference type="SUPFAM" id="SSF55003">
    <property type="entry name" value="PAP/Archaeal CCA-adding enzyme, C-terminal domain"/>
    <property type="match status" value="1"/>
</dbReference>
<feature type="binding site" evidence="12">
    <location>
        <begin position="102"/>
        <end position="104"/>
    </location>
    <ligand>
        <name>ATP</name>
        <dbReference type="ChEBI" id="CHEBI:30616"/>
    </ligand>
</feature>
<proteinExistence type="inferred from homology"/>
<evidence type="ECO:0000256" key="10">
    <source>
        <dbReference type="ARBA" id="ARBA00023242"/>
    </source>
</evidence>
<dbReference type="InterPro" id="IPR007012">
    <property type="entry name" value="PolA_pol_cen_dom"/>
</dbReference>
<keyword evidence="8 11" id="KW-0067">ATP-binding</keyword>
<dbReference type="CDD" id="cd05402">
    <property type="entry name" value="NT_PAP_TUTase"/>
    <property type="match status" value="1"/>
</dbReference>
<dbReference type="OrthoDB" id="412748at2759"/>
<evidence type="ECO:0000256" key="3">
    <source>
        <dbReference type="ARBA" id="ARBA00010912"/>
    </source>
</evidence>
<comment type="function">
    <text evidence="11">Polymerase that creates the 3'-poly(A) tail of mRNA's.</text>
</comment>
<feature type="binding site" evidence="12">
    <location>
        <begin position="235"/>
        <end position="236"/>
    </location>
    <ligand>
        <name>ATP</name>
        <dbReference type="ChEBI" id="CHEBI:30616"/>
    </ligand>
</feature>
<feature type="region of interest" description="Disordered" evidence="14">
    <location>
        <begin position="528"/>
        <end position="584"/>
    </location>
</feature>
<protein>
    <recommendedName>
        <fullName evidence="11">Poly(A) polymerase</fullName>
        <ecNumber evidence="11">2.7.7.19</ecNumber>
    </recommendedName>
</protein>
<evidence type="ECO:0000256" key="5">
    <source>
        <dbReference type="ARBA" id="ARBA00022679"/>
    </source>
</evidence>
<feature type="binding site" evidence="12">
    <location>
        <position position="156"/>
    </location>
    <ligand>
        <name>ATP</name>
        <dbReference type="ChEBI" id="CHEBI:30616"/>
    </ligand>
</feature>
<dbReference type="Proteomes" id="UP000799421">
    <property type="component" value="Unassembled WGS sequence"/>
</dbReference>
<dbReference type="InterPro" id="IPR043519">
    <property type="entry name" value="NT_sf"/>
</dbReference>
<dbReference type="PANTHER" id="PTHR10682:SF10">
    <property type="entry name" value="POLYNUCLEOTIDE ADENYLYLTRANSFERASE"/>
    <property type="match status" value="1"/>
</dbReference>
<comment type="cofactor">
    <cofactor evidence="13">
        <name>Mg(2+)</name>
        <dbReference type="ChEBI" id="CHEBI:18420"/>
    </cofactor>
    <text evidence="13">Binds 2 magnesium ions. Also active with manganese.</text>
</comment>
<comment type="subcellular location">
    <subcellularLocation>
        <location evidence="2 11">Nucleus</location>
    </subcellularLocation>
</comment>
<sequence length="584" mass="65262">MAAPAEQQWGVTPAFSLDPPSAADLSLNELLNAELKAQNNFAPSSDTERRDAILRKLESLLREMVEAVGRKKGLPQGLLDEAGGKVFTYGSYKLGVYGPGSDVDTLMVAPKHVTRQDFFDYMPELLRRTDKTMKLNAVPDAGTPIIKLEMQGVDIDLIFSSLQVQSVPDDIDLSDDNILRGLDEIDRRCINGTRVADSVLKLVPQSKTFRLTLRAVKLWAQRRAIYGNIAGYPGGVAYAILVARVCQLYPRAAAPQLLKKFFFVVGRWNWPKPLYLQRHEPQDPSLQLREWDPATYRSDALHLMPILTPAVPSMNTAHTIGPSSKKVIMREMARGERIVLDVYAGKKQWNDLFEKHNFFTEAYKHYLCVIAAGKTKEAAASWGSFVQAKLQWLVKGIEESDANSIELVQLFNKGFDREHHCPTHDEVQKVVEGSLDYLATETSPPLGEDGYKIWTTTYYLGIDLKKGATNLDISTPVKSFSIRCLDWPKYDDSLNSLKIKHIRNFMLPDDVFAAGEKRPVRLKKKVVKPAANGPTNKRSFANSGMEVGESRSDNRHLADAAKEQPGNVKRRPTPNGTKQAVARG</sequence>
<keyword evidence="9 13" id="KW-0460">Magnesium</keyword>
<dbReference type="Pfam" id="PF04926">
    <property type="entry name" value="PAP_RNA-bind"/>
    <property type="match status" value="1"/>
</dbReference>
<keyword evidence="4 11" id="KW-0507">mRNA processing</keyword>
<feature type="binding site" evidence="13">
    <location>
        <position position="104"/>
    </location>
    <ligand>
        <name>Mg(2+)</name>
        <dbReference type="ChEBI" id="CHEBI:18420"/>
        <label>2</label>
        <note>catalytic</note>
    </ligand>
</feature>
<gene>
    <name evidence="18" type="ORF">K470DRAFT_258199</name>
</gene>
<accession>A0A6A7BYE8</accession>
<organism evidence="18 19">
    <name type="scientific">Piedraia hortae CBS 480.64</name>
    <dbReference type="NCBI Taxonomy" id="1314780"/>
    <lineage>
        <taxon>Eukaryota</taxon>
        <taxon>Fungi</taxon>
        <taxon>Dikarya</taxon>
        <taxon>Ascomycota</taxon>
        <taxon>Pezizomycotina</taxon>
        <taxon>Dothideomycetes</taxon>
        <taxon>Dothideomycetidae</taxon>
        <taxon>Capnodiales</taxon>
        <taxon>Piedraiaceae</taxon>
        <taxon>Piedraia</taxon>
    </lineage>
</organism>
<evidence type="ECO:0000256" key="12">
    <source>
        <dbReference type="PIRSR" id="PIRSR018425-1"/>
    </source>
</evidence>
<keyword evidence="7 11" id="KW-0547">Nucleotide-binding</keyword>
<dbReference type="GO" id="GO:0006397">
    <property type="term" value="P:mRNA processing"/>
    <property type="evidence" value="ECO:0007669"/>
    <property type="project" value="UniProtKB-KW"/>
</dbReference>
<evidence type="ECO:0000256" key="8">
    <source>
        <dbReference type="ARBA" id="ARBA00022840"/>
    </source>
</evidence>
<feature type="binding site" evidence="12">
    <location>
        <position position="226"/>
    </location>
    <ligand>
        <name>ATP</name>
        <dbReference type="ChEBI" id="CHEBI:30616"/>
    </ligand>
</feature>
<dbReference type="SUPFAM" id="SSF81631">
    <property type="entry name" value="PAP/OAS1 substrate-binding domain"/>
    <property type="match status" value="1"/>
</dbReference>
<keyword evidence="6 13" id="KW-0479">Metal-binding</keyword>
<feature type="binding site" evidence="13">
    <location>
        <position position="156"/>
    </location>
    <ligand>
        <name>Mg(2+)</name>
        <dbReference type="ChEBI" id="CHEBI:18420"/>
        <label>2</label>
        <note>catalytic</note>
    </ligand>
</feature>
<feature type="domain" description="Poly(A) polymerase central" evidence="16">
    <location>
        <begin position="208"/>
        <end position="355"/>
    </location>
</feature>
<feature type="domain" description="Poly(A) polymerase nucleotidyltransferase" evidence="17">
    <location>
        <begin position="10"/>
        <end position="203"/>
    </location>
</feature>
<dbReference type="Pfam" id="PF20750">
    <property type="entry name" value="PAP_NTPase"/>
    <property type="match status" value="1"/>
</dbReference>
<dbReference type="InterPro" id="IPR007010">
    <property type="entry name" value="PolA_pol_RNA-bd_dom"/>
</dbReference>
<dbReference type="FunFam" id="1.10.1410.10:FF:000001">
    <property type="entry name" value="Putative poly(A) polymerase gamma"/>
    <property type="match status" value="1"/>
</dbReference>
<feature type="binding site" evidence="13">
    <location>
        <position position="102"/>
    </location>
    <ligand>
        <name>Mg(2+)</name>
        <dbReference type="ChEBI" id="CHEBI:18420"/>
        <label>1</label>
        <note>catalytic</note>
    </ligand>
</feature>
<evidence type="ECO:0000256" key="14">
    <source>
        <dbReference type="SAM" id="MobiDB-lite"/>
    </source>
</evidence>
<evidence type="ECO:0000256" key="11">
    <source>
        <dbReference type="PIRNR" id="PIRNR018425"/>
    </source>
</evidence>
<dbReference type="InterPro" id="IPR011068">
    <property type="entry name" value="NuclTrfase_I-like_C"/>
</dbReference>
<dbReference type="InterPro" id="IPR014492">
    <property type="entry name" value="PolyA_polymerase"/>
</dbReference>
<evidence type="ECO:0000256" key="1">
    <source>
        <dbReference type="ARBA" id="ARBA00001936"/>
    </source>
</evidence>
<evidence type="ECO:0000313" key="19">
    <source>
        <dbReference type="Proteomes" id="UP000799421"/>
    </source>
</evidence>
<feature type="binding site" evidence="13">
    <location>
        <position position="104"/>
    </location>
    <ligand>
        <name>Mg(2+)</name>
        <dbReference type="ChEBI" id="CHEBI:18420"/>
        <label>1</label>
        <note>catalytic</note>
    </ligand>
</feature>
<dbReference type="Gene3D" id="1.10.1410.10">
    <property type="match status" value="1"/>
</dbReference>
<dbReference type="GO" id="GO:1990817">
    <property type="term" value="F:poly(A) RNA polymerase activity"/>
    <property type="evidence" value="ECO:0007669"/>
    <property type="project" value="UniProtKB-UniRule"/>
</dbReference>
<evidence type="ECO:0000256" key="4">
    <source>
        <dbReference type="ARBA" id="ARBA00022664"/>
    </source>
</evidence>
<keyword evidence="10 11" id="KW-0539">Nucleus</keyword>
<dbReference type="PIRSF" id="PIRSF018425">
    <property type="entry name" value="PolyA_polymerase"/>
    <property type="match status" value="1"/>
</dbReference>
<evidence type="ECO:0000256" key="7">
    <source>
        <dbReference type="ARBA" id="ARBA00022741"/>
    </source>
</evidence>
<comment type="cofactor">
    <cofactor evidence="1">
        <name>Mn(2+)</name>
        <dbReference type="ChEBI" id="CHEBI:29035"/>
    </cofactor>
</comment>
<evidence type="ECO:0000259" key="15">
    <source>
        <dbReference type="Pfam" id="PF04926"/>
    </source>
</evidence>
<evidence type="ECO:0000313" key="18">
    <source>
        <dbReference type="EMBL" id="KAF2860234.1"/>
    </source>
</evidence>
<evidence type="ECO:0000256" key="9">
    <source>
        <dbReference type="ARBA" id="ARBA00022842"/>
    </source>
</evidence>
<dbReference type="AlphaFoldDB" id="A0A6A7BYE8"/>
<keyword evidence="5 11" id="KW-0808">Transferase</keyword>
<dbReference type="GO" id="GO:0031123">
    <property type="term" value="P:RNA 3'-end processing"/>
    <property type="evidence" value="ECO:0007669"/>
    <property type="project" value="InterPro"/>
</dbReference>
<dbReference type="EMBL" id="MU005984">
    <property type="protein sequence ID" value="KAF2860234.1"/>
    <property type="molecule type" value="Genomic_DNA"/>
</dbReference>
<name>A0A6A7BYE8_9PEZI</name>
<evidence type="ECO:0000256" key="2">
    <source>
        <dbReference type="ARBA" id="ARBA00004123"/>
    </source>
</evidence>
<dbReference type="Pfam" id="PF04928">
    <property type="entry name" value="PAP_central"/>
    <property type="match status" value="1"/>
</dbReference>
<evidence type="ECO:0000259" key="17">
    <source>
        <dbReference type="Pfam" id="PF20750"/>
    </source>
</evidence>
<evidence type="ECO:0000259" key="16">
    <source>
        <dbReference type="Pfam" id="PF04928"/>
    </source>
</evidence>
<feature type="binding site" evidence="12">
    <location>
        <position position="217"/>
    </location>
    <ligand>
        <name>ATP</name>
        <dbReference type="ChEBI" id="CHEBI:30616"/>
    </ligand>
</feature>
<dbReference type="GO" id="GO:0046872">
    <property type="term" value="F:metal ion binding"/>
    <property type="evidence" value="ECO:0007669"/>
    <property type="project" value="UniProtKB-KW"/>
</dbReference>
<dbReference type="GO" id="GO:0003723">
    <property type="term" value="F:RNA binding"/>
    <property type="evidence" value="ECO:0007669"/>
    <property type="project" value="UniProtKB-UniRule"/>
</dbReference>
<feature type="compositionally biased region" description="Polar residues" evidence="14">
    <location>
        <begin position="533"/>
        <end position="542"/>
    </location>
</feature>
<dbReference type="Gene3D" id="3.30.70.590">
    <property type="entry name" value="Poly(A) polymerase predicted RNA binding domain"/>
    <property type="match status" value="1"/>
</dbReference>
<dbReference type="SUPFAM" id="SSF81301">
    <property type="entry name" value="Nucleotidyltransferase"/>
    <property type="match status" value="1"/>
</dbReference>
<evidence type="ECO:0000256" key="13">
    <source>
        <dbReference type="PIRSR" id="PIRSR018425-2"/>
    </source>
</evidence>
<keyword evidence="19" id="KW-1185">Reference proteome</keyword>
<dbReference type="FunFam" id="3.30.460.10:FF:000002">
    <property type="entry name" value="Poly(A) polymerase alpha, putative"/>
    <property type="match status" value="1"/>
</dbReference>
<dbReference type="GO" id="GO:0005634">
    <property type="term" value="C:nucleus"/>
    <property type="evidence" value="ECO:0007669"/>
    <property type="project" value="UniProtKB-SubCell"/>
</dbReference>
<feature type="binding site" evidence="13">
    <location>
        <position position="102"/>
    </location>
    <ligand>
        <name>Mg(2+)</name>
        <dbReference type="ChEBI" id="CHEBI:18420"/>
        <label>2</label>
        <note>catalytic</note>
    </ligand>
</feature>
<comment type="catalytic activity">
    <reaction evidence="11">
        <text>RNA(n) + ATP = RNA(n)-3'-adenine ribonucleotide + diphosphate</text>
        <dbReference type="Rhea" id="RHEA:11332"/>
        <dbReference type="Rhea" id="RHEA-COMP:14527"/>
        <dbReference type="Rhea" id="RHEA-COMP:17347"/>
        <dbReference type="ChEBI" id="CHEBI:30616"/>
        <dbReference type="ChEBI" id="CHEBI:33019"/>
        <dbReference type="ChEBI" id="CHEBI:140395"/>
        <dbReference type="ChEBI" id="CHEBI:173115"/>
        <dbReference type="EC" id="2.7.7.19"/>
    </reaction>
</comment>
<feature type="compositionally biased region" description="Basic and acidic residues" evidence="14">
    <location>
        <begin position="548"/>
        <end position="562"/>
    </location>
</feature>
<evidence type="ECO:0000256" key="6">
    <source>
        <dbReference type="ARBA" id="ARBA00022723"/>
    </source>
</evidence>
<dbReference type="EC" id="2.7.7.19" evidence="11"/>
<dbReference type="GO" id="GO:0005524">
    <property type="term" value="F:ATP binding"/>
    <property type="evidence" value="ECO:0007669"/>
    <property type="project" value="UniProtKB-UniRule"/>
</dbReference>
<comment type="similarity">
    <text evidence="3 11">Belongs to the poly(A) polymerase family.</text>
</comment>
<dbReference type="InterPro" id="IPR048840">
    <property type="entry name" value="PolA_pol_NTPase"/>
</dbReference>
<feature type="domain" description="Poly(A) polymerase RNA-binding" evidence="15">
    <location>
        <begin position="357"/>
        <end position="520"/>
    </location>
</feature>
<dbReference type="PANTHER" id="PTHR10682">
    <property type="entry name" value="POLY A POLYMERASE"/>
    <property type="match status" value="1"/>
</dbReference>
<reference evidence="18" key="1">
    <citation type="journal article" date="2020" name="Stud. Mycol.">
        <title>101 Dothideomycetes genomes: a test case for predicting lifestyles and emergence of pathogens.</title>
        <authorList>
            <person name="Haridas S."/>
            <person name="Albert R."/>
            <person name="Binder M."/>
            <person name="Bloem J."/>
            <person name="Labutti K."/>
            <person name="Salamov A."/>
            <person name="Andreopoulos B."/>
            <person name="Baker S."/>
            <person name="Barry K."/>
            <person name="Bills G."/>
            <person name="Bluhm B."/>
            <person name="Cannon C."/>
            <person name="Castanera R."/>
            <person name="Culley D."/>
            <person name="Daum C."/>
            <person name="Ezra D."/>
            <person name="Gonzalez J."/>
            <person name="Henrissat B."/>
            <person name="Kuo A."/>
            <person name="Liang C."/>
            <person name="Lipzen A."/>
            <person name="Lutzoni F."/>
            <person name="Magnuson J."/>
            <person name="Mondo S."/>
            <person name="Nolan M."/>
            <person name="Ohm R."/>
            <person name="Pangilinan J."/>
            <person name="Park H.-J."/>
            <person name="Ramirez L."/>
            <person name="Alfaro M."/>
            <person name="Sun H."/>
            <person name="Tritt A."/>
            <person name="Yoshinaga Y."/>
            <person name="Zwiers L.-H."/>
            <person name="Turgeon B."/>
            <person name="Goodwin S."/>
            <person name="Spatafora J."/>
            <person name="Crous P."/>
            <person name="Grigoriev I."/>
        </authorList>
    </citation>
    <scope>NUCLEOTIDE SEQUENCE</scope>
    <source>
        <strain evidence="18">CBS 480.64</strain>
    </source>
</reference>